<comment type="caution">
    <text evidence="2">The sequence shown here is derived from an EMBL/GenBank/DDBJ whole genome shotgun (WGS) entry which is preliminary data.</text>
</comment>
<feature type="domain" description="Tail specific protease" evidence="1">
    <location>
        <begin position="222"/>
        <end position="454"/>
    </location>
</feature>
<sequence length="477" mass="55318">MKITILLFFLTYSTFHTNGQETIQPPQRLSTDAAKSDFRSLILTLREYHPALHEFVEEKTLEGTADSILHTIRDSISELQLHQLVRIYLARIGCGHTVAIPSEASYAYFRADYAFIPFDIYYVEGKMYIKELHVDGMDELTGAELIAIEQKPVTEIIQELKQIQPRDGWQESFIDYNIQDNFRTYYRFLYGHKPTYEVEYKQKGNTGKIILPAETTLPQKEEKRQLPDTTRWKLTKEFTHAELYQFKRDSKWNMLRVKSFNTRTFKKTYKAIFKEIDETGADHLVVDLRGNGGGYFPNGNYFLRYFMREKFSYHFYESDRKKSKDVLQPESKNALTKFLFALIPDRKDKQGYRTNSLTYKPIRKHAFNGSVFVLTNGGTFSMASSVASYLKHKTAAQFIGTETGGGDEGSNGILMSWFVLPASQIRVMIPFFHVDHAFPGVEKGRGVLPHVAIDYSIDDLLQQKDKELEYIETWISK</sequence>
<dbReference type="Gene3D" id="3.90.226.10">
    <property type="entry name" value="2-enoyl-CoA Hydratase, Chain A, domain 1"/>
    <property type="match status" value="1"/>
</dbReference>
<dbReference type="Proteomes" id="UP000652681">
    <property type="component" value="Unassembled WGS sequence"/>
</dbReference>
<dbReference type="GO" id="GO:0006508">
    <property type="term" value="P:proteolysis"/>
    <property type="evidence" value="ECO:0007669"/>
    <property type="project" value="InterPro"/>
</dbReference>
<dbReference type="PANTHER" id="PTHR32060:SF22">
    <property type="entry name" value="CARBOXYL-TERMINAL-PROCESSING PEPTIDASE 3, CHLOROPLASTIC"/>
    <property type="match status" value="1"/>
</dbReference>
<evidence type="ECO:0000259" key="1">
    <source>
        <dbReference type="SMART" id="SM00245"/>
    </source>
</evidence>
<keyword evidence="3" id="KW-1185">Reference proteome</keyword>
<dbReference type="SUPFAM" id="SSF52096">
    <property type="entry name" value="ClpP/crotonase"/>
    <property type="match status" value="1"/>
</dbReference>
<dbReference type="GO" id="GO:0004175">
    <property type="term" value="F:endopeptidase activity"/>
    <property type="evidence" value="ECO:0007669"/>
    <property type="project" value="TreeGrafter"/>
</dbReference>
<accession>A0A8J6PNI2</accession>
<dbReference type="AlphaFoldDB" id="A0A8J6PNI2"/>
<reference evidence="2" key="1">
    <citation type="submission" date="2020-09" db="EMBL/GenBank/DDBJ databases">
        <title>Taishania pollutisoli gen. nov., sp. nov., Isolated from Tetrabromobisphenol A-Contaminated Soil.</title>
        <authorList>
            <person name="Chen Q."/>
        </authorList>
    </citation>
    <scope>NUCLEOTIDE SEQUENCE</scope>
    <source>
        <strain evidence="2">CZZ-1</strain>
    </source>
</reference>
<evidence type="ECO:0000313" key="3">
    <source>
        <dbReference type="Proteomes" id="UP000652681"/>
    </source>
</evidence>
<organism evidence="2 3">
    <name type="scientific">Taishania pollutisoli</name>
    <dbReference type="NCBI Taxonomy" id="2766479"/>
    <lineage>
        <taxon>Bacteria</taxon>
        <taxon>Pseudomonadati</taxon>
        <taxon>Bacteroidota</taxon>
        <taxon>Flavobacteriia</taxon>
        <taxon>Flavobacteriales</taxon>
        <taxon>Crocinitomicaceae</taxon>
        <taxon>Taishania</taxon>
    </lineage>
</organism>
<evidence type="ECO:0000313" key="2">
    <source>
        <dbReference type="EMBL" id="MBC9811658.1"/>
    </source>
</evidence>
<dbReference type="EMBL" id="JACVEL010000002">
    <property type="protein sequence ID" value="MBC9811658.1"/>
    <property type="molecule type" value="Genomic_DNA"/>
</dbReference>
<proteinExistence type="predicted"/>
<gene>
    <name evidence="2" type="ORF">H9Y05_04135</name>
</gene>
<dbReference type="RefSeq" id="WP_216713574.1">
    <property type="nucleotide sequence ID" value="NZ_JACVEL010000002.1"/>
</dbReference>
<dbReference type="Pfam" id="PF03572">
    <property type="entry name" value="Peptidase_S41"/>
    <property type="match status" value="1"/>
</dbReference>
<dbReference type="InterPro" id="IPR029045">
    <property type="entry name" value="ClpP/crotonase-like_dom_sf"/>
</dbReference>
<dbReference type="InterPro" id="IPR005151">
    <property type="entry name" value="Tail-specific_protease"/>
</dbReference>
<dbReference type="GO" id="GO:0008236">
    <property type="term" value="F:serine-type peptidase activity"/>
    <property type="evidence" value="ECO:0007669"/>
    <property type="project" value="InterPro"/>
</dbReference>
<name>A0A8J6PNI2_9FLAO</name>
<dbReference type="SMART" id="SM00245">
    <property type="entry name" value="TSPc"/>
    <property type="match status" value="1"/>
</dbReference>
<dbReference type="PANTHER" id="PTHR32060">
    <property type="entry name" value="TAIL-SPECIFIC PROTEASE"/>
    <property type="match status" value="1"/>
</dbReference>
<protein>
    <submittedName>
        <fullName evidence="2">PDZ domain-containing protein</fullName>
    </submittedName>
</protein>